<dbReference type="GO" id="GO:0004357">
    <property type="term" value="F:glutamate-cysteine ligase activity"/>
    <property type="evidence" value="ECO:0007669"/>
    <property type="project" value="UniProtKB-EC"/>
</dbReference>
<dbReference type="EC" id="6.3.2.2" evidence="5"/>
<evidence type="ECO:0000313" key="8">
    <source>
        <dbReference type="Proteomes" id="UP000433071"/>
    </source>
</evidence>
<dbReference type="GO" id="GO:0005524">
    <property type="term" value="F:ATP binding"/>
    <property type="evidence" value="ECO:0007669"/>
    <property type="project" value="UniProtKB-KW"/>
</dbReference>
<keyword evidence="3 5" id="KW-0067">ATP-binding</keyword>
<name>A0A6I3M351_9MICO</name>
<dbReference type="InterPro" id="IPR050141">
    <property type="entry name" value="GCL_type2/YbdK_subfam"/>
</dbReference>
<comment type="function">
    <text evidence="5">ATP-dependent carboxylate-amine ligase which exhibits weak glutamate--cysteine ligase activity.</text>
</comment>
<evidence type="ECO:0000256" key="2">
    <source>
        <dbReference type="ARBA" id="ARBA00022741"/>
    </source>
</evidence>
<feature type="region of interest" description="Disordered" evidence="6">
    <location>
        <begin position="377"/>
        <end position="410"/>
    </location>
</feature>
<dbReference type="PANTHER" id="PTHR36510">
    <property type="entry name" value="GLUTAMATE--CYSTEINE LIGASE 2-RELATED"/>
    <property type="match status" value="1"/>
</dbReference>
<dbReference type="RefSeq" id="WP_155050859.1">
    <property type="nucleotide sequence ID" value="NZ_BAAAIB010000010.1"/>
</dbReference>
<dbReference type="SUPFAM" id="SSF55931">
    <property type="entry name" value="Glutamine synthetase/guanido kinase"/>
    <property type="match status" value="1"/>
</dbReference>
<sequence length="410" mass="44608">MTTFGIEEEFFFLDPETMMPANVAADVHRRLAADPRWGEHAHPEFLASQVEFATPVFETLAEAGDQLAAFRREVDADAGRHAVCVASVGTSPDAPRFPSITDVDRYHRIVRDMAGIIADHQMSGLHVHVGIPSREHGVAALNAVRPWLPLLTAMTGNSPLWRGHVTGYESWRTVQLRRWTTAGCPPRFADAADYERRTHDMLGLGGLVELALIAWNVRLSEHLPTIEFRMSDAQLTTDDTLLVAALCRAFVMRAIDEHDRFGSDPAAIRPLRSVDDPDPDPPPELLSAATLHAAHAGLSGGAFDPASGRLAPAHELVRRLERHLTEPLERAGDRELVHRLVARLLRDGTGAQRQLAAWHRGGIAGLRRLFASTITARPSTTSAAGPGSRSTGGRTGGPASETGRRIQSNG</sequence>
<dbReference type="AlphaFoldDB" id="A0A6I3M351"/>
<accession>A0A6I3M351</accession>
<protein>
    <recommendedName>
        <fullName evidence="5">Putative glutamate--cysteine ligase 2</fullName>
        <ecNumber evidence="5">6.3.2.2</ecNumber>
    </recommendedName>
    <alternativeName>
        <fullName evidence="5">Gamma-glutamylcysteine synthetase 2</fullName>
        <shortName evidence="5">GCS 2</shortName>
        <shortName evidence="5">Gamma-GCS 2</shortName>
    </alternativeName>
</protein>
<dbReference type="PANTHER" id="PTHR36510:SF1">
    <property type="entry name" value="GLUTAMATE--CYSTEINE LIGASE 2-RELATED"/>
    <property type="match status" value="1"/>
</dbReference>
<dbReference type="Gene3D" id="3.30.590.20">
    <property type="match status" value="1"/>
</dbReference>
<dbReference type="Pfam" id="PF04107">
    <property type="entry name" value="GCS2"/>
    <property type="match status" value="1"/>
</dbReference>
<dbReference type="InterPro" id="IPR014746">
    <property type="entry name" value="Gln_synth/guanido_kin_cat_dom"/>
</dbReference>
<dbReference type="OrthoDB" id="9769628at2"/>
<organism evidence="7 8">
    <name type="scientific">Agromyces bracchium</name>
    <dbReference type="NCBI Taxonomy" id="88376"/>
    <lineage>
        <taxon>Bacteria</taxon>
        <taxon>Bacillati</taxon>
        <taxon>Actinomycetota</taxon>
        <taxon>Actinomycetes</taxon>
        <taxon>Micrococcales</taxon>
        <taxon>Microbacteriaceae</taxon>
        <taxon>Agromyces</taxon>
    </lineage>
</organism>
<reference evidence="7 8" key="1">
    <citation type="submission" date="2019-11" db="EMBL/GenBank/DDBJ databases">
        <title>Agromyces kandeliae sp. nov., isolated from mangrove soil.</title>
        <authorList>
            <person name="Wang R."/>
        </authorList>
    </citation>
    <scope>NUCLEOTIDE SEQUENCE [LARGE SCALE GENOMIC DNA]</scope>
    <source>
        <strain evidence="7 8">JCM 11433</strain>
    </source>
</reference>
<evidence type="ECO:0000256" key="1">
    <source>
        <dbReference type="ARBA" id="ARBA00022598"/>
    </source>
</evidence>
<dbReference type="HAMAP" id="MF_01609">
    <property type="entry name" value="Glu_cys_ligase_2"/>
    <property type="match status" value="1"/>
</dbReference>
<dbReference type="InterPro" id="IPR006336">
    <property type="entry name" value="GCS2"/>
</dbReference>
<keyword evidence="1 5" id="KW-0436">Ligase</keyword>
<comment type="similarity">
    <text evidence="5">Belongs to the glutamate--cysteine ligase type 2 family. YbdK subfamily.</text>
</comment>
<evidence type="ECO:0000256" key="6">
    <source>
        <dbReference type="SAM" id="MobiDB-lite"/>
    </source>
</evidence>
<dbReference type="GO" id="GO:0042398">
    <property type="term" value="P:modified amino acid biosynthetic process"/>
    <property type="evidence" value="ECO:0007669"/>
    <property type="project" value="InterPro"/>
</dbReference>
<dbReference type="NCBIfam" id="TIGR02050">
    <property type="entry name" value="gshA_cyan_rel"/>
    <property type="match status" value="1"/>
</dbReference>
<evidence type="ECO:0000256" key="3">
    <source>
        <dbReference type="ARBA" id="ARBA00022840"/>
    </source>
</evidence>
<dbReference type="InterPro" id="IPR011793">
    <property type="entry name" value="YbdK"/>
</dbReference>
<evidence type="ECO:0000313" key="7">
    <source>
        <dbReference type="EMBL" id="MTH67764.1"/>
    </source>
</evidence>
<dbReference type="EMBL" id="WMLB01000016">
    <property type="protein sequence ID" value="MTH67764.1"/>
    <property type="molecule type" value="Genomic_DNA"/>
</dbReference>
<comment type="caution">
    <text evidence="7">The sequence shown here is derived from an EMBL/GenBank/DDBJ whole genome shotgun (WGS) entry which is preliminary data.</text>
</comment>
<evidence type="ECO:0000256" key="4">
    <source>
        <dbReference type="ARBA" id="ARBA00048819"/>
    </source>
</evidence>
<feature type="compositionally biased region" description="Low complexity" evidence="6">
    <location>
        <begin position="379"/>
        <end position="400"/>
    </location>
</feature>
<evidence type="ECO:0000256" key="5">
    <source>
        <dbReference type="HAMAP-Rule" id="MF_01609"/>
    </source>
</evidence>
<keyword evidence="8" id="KW-1185">Reference proteome</keyword>
<gene>
    <name evidence="7" type="ORF">GJ743_05190</name>
</gene>
<keyword evidence="2 5" id="KW-0547">Nucleotide-binding</keyword>
<dbReference type="Proteomes" id="UP000433071">
    <property type="component" value="Unassembled WGS sequence"/>
</dbReference>
<proteinExistence type="inferred from homology"/>
<comment type="catalytic activity">
    <reaction evidence="4 5">
        <text>L-cysteine + L-glutamate + ATP = gamma-L-glutamyl-L-cysteine + ADP + phosphate + H(+)</text>
        <dbReference type="Rhea" id="RHEA:13285"/>
        <dbReference type="ChEBI" id="CHEBI:15378"/>
        <dbReference type="ChEBI" id="CHEBI:29985"/>
        <dbReference type="ChEBI" id="CHEBI:30616"/>
        <dbReference type="ChEBI" id="CHEBI:35235"/>
        <dbReference type="ChEBI" id="CHEBI:43474"/>
        <dbReference type="ChEBI" id="CHEBI:58173"/>
        <dbReference type="ChEBI" id="CHEBI:456216"/>
        <dbReference type="EC" id="6.3.2.2"/>
    </reaction>
</comment>